<evidence type="ECO:0000313" key="1">
    <source>
        <dbReference type="EMBL" id="MEQ2249963.1"/>
    </source>
</evidence>
<reference evidence="1 2" key="1">
    <citation type="submission" date="2021-06" db="EMBL/GenBank/DDBJ databases">
        <authorList>
            <person name="Palmer J.M."/>
        </authorList>
    </citation>
    <scope>NUCLEOTIDE SEQUENCE [LARGE SCALE GENOMIC DNA]</scope>
    <source>
        <strain evidence="2">if_2019</strain>
        <tissue evidence="1">Muscle</tissue>
    </source>
</reference>
<comment type="caution">
    <text evidence="1">The sequence shown here is derived from an EMBL/GenBank/DDBJ whole genome shotgun (WGS) entry which is preliminary data.</text>
</comment>
<sequence length="114" mass="13225">MTEKEKTKKKVVCALANAQLHAEPETDSILEKSRTAVYSRSTCLFHFLKSYTECLEQDSFQSNPGANWREGAWWTCVFRNRWKQSGTRLKIVVNVHMLDLRHDVKISVPLLQSK</sequence>
<keyword evidence="2" id="KW-1185">Reference proteome</keyword>
<dbReference type="EMBL" id="JAHRIQ010087572">
    <property type="protein sequence ID" value="MEQ2249963.1"/>
    <property type="molecule type" value="Genomic_DNA"/>
</dbReference>
<dbReference type="Proteomes" id="UP001482620">
    <property type="component" value="Unassembled WGS sequence"/>
</dbReference>
<organism evidence="1 2">
    <name type="scientific">Ilyodon furcidens</name>
    <name type="common">goldbreast splitfin</name>
    <dbReference type="NCBI Taxonomy" id="33524"/>
    <lineage>
        <taxon>Eukaryota</taxon>
        <taxon>Metazoa</taxon>
        <taxon>Chordata</taxon>
        <taxon>Craniata</taxon>
        <taxon>Vertebrata</taxon>
        <taxon>Euteleostomi</taxon>
        <taxon>Actinopterygii</taxon>
        <taxon>Neopterygii</taxon>
        <taxon>Teleostei</taxon>
        <taxon>Neoteleostei</taxon>
        <taxon>Acanthomorphata</taxon>
        <taxon>Ovalentaria</taxon>
        <taxon>Atherinomorphae</taxon>
        <taxon>Cyprinodontiformes</taxon>
        <taxon>Goodeidae</taxon>
        <taxon>Ilyodon</taxon>
    </lineage>
</organism>
<name>A0ABV0UXR3_9TELE</name>
<accession>A0ABV0UXR3</accession>
<evidence type="ECO:0000313" key="2">
    <source>
        <dbReference type="Proteomes" id="UP001482620"/>
    </source>
</evidence>
<gene>
    <name evidence="1" type="ORF">ILYODFUR_034951</name>
</gene>
<protein>
    <submittedName>
        <fullName evidence="1">Uncharacterized protein</fullName>
    </submittedName>
</protein>
<proteinExistence type="predicted"/>